<dbReference type="EMBL" id="BAAAIE010000142">
    <property type="protein sequence ID" value="GAA1002185.1"/>
    <property type="molecule type" value="Genomic_DNA"/>
</dbReference>
<name>A0ABN1SQH0_9ACTN</name>
<keyword evidence="3" id="KW-1185">Reference proteome</keyword>
<feature type="domain" description="Integrase catalytic" evidence="1">
    <location>
        <begin position="2"/>
        <end position="51"/>
    </location>
</feature>
<evidence type="ECO:0000259" key="1">
    <source>
        <dbReference type="Pfam" id="PF13683"/>
    </source>
</evidence>
<gene>
    <name evidence="2" type="ORF">GCM10009576_094200</name>
</gene>
<dbReference type="SUPFAM" id="SSF53098">
    <property type="entry name" value="Ribonuclease H-like"/>
    <property type="match status" value="1"/>
</dbReference>
<dbReference type="Pfam" id="PF13683">
    <property type="entry name" value="rve_3"/>
    <property type="match status" value="1"/>
</dbReference>
<evidence type="ECO:0000313" key="3">
    <source>
        <dbReference type="Proteomes" id="UP001500033"/>
    </source>
</evidence>
<protein>
    <recommendedName>
        <fullName evidence="1">Integrase catalytic domain-containing protein</fullName>
    </recommendedName>
</protein>
<dbReference type="InterPro" id="IPR001584">
    <property type="entry name" value="Integrase_cat-core"/>
</dbReference>
<dbReference type="Proteomes" id="UP001500033">
    <property type="component" value="Unassembled WGS sequence"/>
</dbReference>
<accession>A0ABN1SQH0</accession>
<proteinExistence type="predicted"/>
<comment type="caution">
    <text evidence="2">The sequence shown here is derived from an EMBL/GenBank/DDBJ whole genome shotgun (WGS) entry which is preliminary data.</text>
</comment>
<dbReference type="InterPro" id="IPR012337">
    <property type="entry name" value="RNaseH-like_sf"/>
</dbReference>
<reference evidence="2 3" key="1">
    <citation type="journal article" date="2019" name="Int. J. Syst. Evol. Microbiol.">
        <title>The Global Catalogue of Microorganisms (GCM) 10K type strain sequencing project: providing services to taxonomists for standard genome sequencing and annotation.</title>
        <authorList>
            <consortium name="The Broad Institute Genomics Platform"/>
            <consortium name="The Broad Institute Genome Sequencing Center for Infectious Disease"/>
            <person name="Wu L."/>
            <person name="Ma J."/>
        </authorList>
    </citation>
    <scope>NUCLEOTIDE SEQUENCE [LARGE SCALE GENOMIC DNA]</scope>
    <source>
        <strain evidence="2 3">JCM 11445</strain>
    </source>
</reference>
<sequence length="89" mass="10537">MNSLMERWIQTCRSELLDRTLIWNQGHLLHALREYESFYNEHRPHRALQQAAACRPLPTPITQQAQLAHLDVHRRDRLGGTLHEYQRAA</sequence>
<evidence type="ECO:0000313" key="2">
    <source>
        <dbReference type="EMBL" id="GAA1002185.1"/>
    </source>
</evidence>
<organism evidence="2 3">
    <name type="scientific">Streptomyces rhizosphaericus</name>
    <dbReference type="NCBI Taxonomy" id="114699"/>
    <lineage>
        <taxon>Bacteria</taxon>
        <taxon>Bacillati</taxon>
        <taxon>Actinomycetota</taxon>
        <taxon>Actinomycetes</taxon>
        <taxon>Kitasatosporales</taxon>
        <taxon>Streptomycetaceae</taxon>
        <taxon>Streptomyces</taxon>
        <taxon>Streptomyces violaceusniger group</taxon>
    </lineage>
</organism>